<keyword evidence="4" id="KW-1185">Reference proteome</keyword>
<dbReference type="InterPro" id="IPR002220">
    <property type="entry name" value="DapA-like"/>
</dbReference>
<comment type="caution">
    <text evidence="2">The sequence shown here is derived from an EMBL/GenBank/DDBJ whole genome shotgun (WGS) entry which is preliminary data.</text>
</comment>
<accession>A0AAP3E2K5</accession>
<proteinExistence type="predicted"/>
<feature type="active site" description="Schiff-base intermediate with substrate" evidence="1">
    <location>
        <position position="166"/>
    </location>
</feature>
<organism evidence="2 5">
    <name type="scientific">Natronoglomus mannanivorans</name>
    <dbReference type="NCBI Taxonomy" id="2979990"/>
    <lineage>
        <taxon>Archaea</taxon>
        <taxon>Methanobacteriati</taxon>
        <taxon>Methanobacteriota</taxon>
        <taxon>Stenosarchaea group</taxon>
        <taxon>Halobacteria</taxon>
        <taxon>Halobacteriales</taxon>
        <taxon>Natrialbaceae</taxon>
        <taxon>Natronoglomus</taxon>
    </lineage>
</organism>
<dbReference type="PANTHER" id="PTHR12128:SF19">
    <property type="entry name" value="5-DEHYDRO-4-DEOXYGLUCARATE DEHYDRATASE 2-RELATED"/>
    <property type="match status" value="1"/>
</dbReference>
<dbReference type="InterPro" id="IPR013785">
    <property type="entry name" value="Aldolase_TIM"/>
</dbReference>
<feature type="active site" description="Proton donor/acceptor" evidence="1">
    <location>
        <position position="142"/>
    </location>
</feature>
<dbReference type="EMBL" id="JAOPKA010000008">
    <property type="protein sequence ID" value="MCU4742475.1"/>
    <property type="molecule type" value="Genomic_DNA"/>
</dbReference>
<gene>
    <name evidence="3" type="ORF">OB955_12050</name>
    <name evidence="2" type="ORF">OB960_13835</name>
</gene>
<name>A0AAP3E2K5_9EURY</name>
<dbReference type="AlphaFoldDB" id="A0AAP3E2K5"/>
<dbReference type="CDD" id="cd00408">
    <property type="entry name" value="DHDPS-like"/>
    <property type="match status" value="1"/>
</dbReference>
<dbReference type="PIRSF" id="PIRSF001365">
    <property type="entry name" value="DHDPS"/>
    <property type="match status" value="1"/>
</dbReference>
<dbReference type="RefSeq" id="WP_338004298.1">
    <property type="nucleotide sequence ID" value="NZ_JAOPKA010000008.1"/>
</dbReference>
<evidence type="ECO:0000313" key="5">
    <source>
        <dbReference type="Proteomes" id="UP001321018"/>
    </source>
</evidence>
<dbReference type="SMART" id="SM01130">
    <property type="entry name" value="DHDPS"/>
    <property type="match status" value="1"/>
</dbReference>
<dbReference type="Proteomes" id="UP001320972">
    <property type="component" value="Unassembled WGS sequence"/>
</dbReference>
<dbReference type="GO" id="GO:0008675">
    <property type="term" value="F:2-dehydro-3-deoxy-phosphogluconate aldolase activity"/>
    <property type="evidence" value="ECO:0007669"/>
    <property type="project" value="UniProtKB-ARBA"/>
</dbReference>
<evidence type="ECO:0000313" key="3">
    <source>
        <dbReference type="EMBL" id="MCU4973472.1"/>
    </source>
</evidence>
<sequence>MPLSTEAVQDHLRGVAVGLLTPFDADLEIEHSKLEDNARTLYGEGIRTFLATANISEYHSLSQEERIAVAETSVDALPEDACVLAGVGGSTADATELVRNYERIGADAMMIMPPDHTYLHERGLLEYYRELAAVTDRPLVPYVRGFDPSVEYLGDLTRIDGVVGIKYALADAVKLGAGIAAGDDDVVWVDGLAEPFALSFWAEGAEGFSAGVSNFRPEIGLALFDALSAGDWERARALRNACLPYQNFRDECGENNEIAGAVSVSAVKKGLELAGLYGGEVREPIRPLSADDERRAEELYGQLDDDIASLVDGERESGSHEPS</sequence>
<protein>
    <submittedName>
        <fullName evidence="2">Dihydrodipicolinate synthase family protein</fullName>
    </submittedName>
</protein>
<dbReference type="GO" id="GO:0008840">
    <property type="term" value="F:4-hydroxy-tetrahydrodipicolinate synthase activity"/>
    <property type="evidence" value="ECO:0007669"/>
    <property type="project" value="TreeGrafter"/>
</dbReference>
<dbReference type="SUPFAM" id="SSF51569">
    <property type="entry name" value="Aldolase"/>
    <property type="match status" value="1"/>
</dbReference>
<dbReference type="PANTHER" id="PTHR12128">
    <property type="entry name" value="DIHYDRODIPICOLINATE SYNTHASE"/>
    <property type="match status" value="1"/>
</dbReference>
<dbReference type="EMBL" id="JAOPKB010000006">
    <property type="protein sequence ID" value="MCU4973472.1"/>
    <property type="molecule type" value="Genomic_DNA"/>
</dbReference>
<evidence type="ECO:0000256" key="1">
    <source>
        <dbReference type="PIRSR" id="PIRSR001365-1"/>
    </source>
</evidence>
<reference evidence="2 4" key="1">
    <citation type="submission" date="2022-09" db="EMBL/GenBank/DDBJ databases">
        <title>Enrichment on poylsaccharides allowed isolation of novel metabolic and taxonomic groups of Haloarchaea.</title>
        <authorList>
            <person name="Sorokin D.Y."/>
            <person name="Elcheninov A.G."/>
            <person name="Khizhniak T.V."/>
            <person name="Kolganova T.V."/>
            <person name="Kublanov I.V."/>
        </authorList>
    </citation>
    <scope>NUCLEOTIDE SEQUENCE</scope>
    <source>
        <strain evidence="3 4">AArc-m2/3/4</strain>
        <strain evidence="2">AArc-xg1-1</strain>
    </source>
</reference>
<evidence type="ECO:0000313" key="4">
    <source>
        <dbReference type="Proteomes" id="UP001320972"/>
    </source>
</evidence>
<evidence type="ECO:0000313" key="2">
    <source>
        <dbReference type="EMBL" id="MCU4742475.1"/>
    </source>
</evidence>
<dbReference type="Gene3D" id="3.20.20.70">
    <property type="entry name" value="Aldolase class I"/>
    <property type="match status" value="1"/>
</dbReference>
<dbReference type="Proteomes" id="UP001321018">
    <property type="component" value="Unassembled WGS sequence"/>
</dbReference>
<dbReference type="Pfam" id="PF00701">
    <property type="entry name" value="DHDPS"/>
    <property type="match status" value="1"/>
</dbReference>